<dbReference type="RefSeq" id="XP_019085353.1">
    <property type="nucleotide sequence ID" value="XM_019229808.1"/>
</dbReference>
<evidence type="ECO:0000313" key="4">
    <source>
        <dbReference type="Proteomes" id="UP000694864"/>
    </source>
</evidence>
<feature type="domain" description="DUF4283" evidence="2">
    <location>
        <begin position="34"/>
        <end position="113"/>
    </location>
</feature>
<evidence type="ECO:0000259" key="3">
    <source>
        <dbReference type="Pfam" id="PF14392"/>
    </source>
</evidence>
<evidence type="ECO:0000313" key="5">
    <source>
        <dbReference type="RefSeq" id="XP_019085353.1"/>
    </source>
</evidence>
<dbReference type="Proteomes" id="UP000694864">
    <property type="component" value="Chromosome 9"/>
</dbReference>
<evidence type="ECO:0000256" key="1">
    <source>
        <dbReference type="SAM" id="MobiDB-lite"/>
    </source>
</evidence>
<protein>
    <submittedName>
        <fullName evidence="5">Uncharacterized protein LOC104710224</fullName>
    </submittedName>
</protein>
<sequence>MEKHLEQYLQEMSIEDEEDKPLVLSNLPQFYSSERNLRSLIGRFLNPDYQRMSNWILEMPRIWRLYDRVRGVALSRNRFQFIFKYDEDINEILKTGVWTQDDWGVVMERWVEDPPDNYLMFLPVWIRLRNLPVNHYTKETITEIAGCVGQVLEVPFDEKEAQSKDYVRVRILLDISKGLKNFKELQLPNGSLVKIGIDYERVRKRCFQCQRLTHDKSRCPFAQIEITAGDCASTNVLADAIKAHLLNPKNSRLKTTPQSAVQDSTRAFSKDKEIDLHGKNIITAECSSPKLLADAIKTDVMNQKTSSYETPLQSLPQGNSFYCSTSALFSNGLEASSSKNLQQKLPAAKRPRSWVKNTKDPKGKNLKTQDKSLDNQMEISGKNLTQDQENVLAKSLQRDTNTVVPGELPQDQ</sequence>
<dbReference type="InterPro" id="IPR025558">
    <property type="entry name" value="DUF4283"/>
</dbReference>
<proteinExistence type="predicted"/>
<feature type="domain" description="Zinc knuckle CX2CX4HX4C" evidence="3">
    <location>
        <begin position="173"/>
        <end position="221"/>
    </location>
</feature>
<dbReference type="Pfam" id="PF14111">
    <property type="entry name" value="DUF4283"/>
    <property type="match status" value="1"/>
</dbReference>
<dbReference type="Pfam" id="PF14392">
    <property type="entry name" value="zf-CCHC_4"/>
    <property type="match status" value="1"/>
</dbReference>
<feature type="region of interest" description="Disordered" evidence="1">
    <location>
        <begin position="340"/>
        <end position="374"/>
    </location>
</feature>
<dbReference type="GeneID" id="104710224"/>
<reference evidence="5" key="2">
    <citation type="submission" date="2025-08" db="UniProtKB">
        <authorList>
            <consortium name="RefSeq"/>
        </authorList>
    </citation>
    <scope>IDENTIFICATION</scope>
    <source>
        <tissue evidence="5">Leaf</tissue>
    </source>
</reference>
<keyword evidence="4" id="KW-1185">Reference proteome</keyword>
<dbReference type="PANTHER" id="PTHR31286:SF178">
    <property type="entry name" value="DUF4283 DOMAIN-CONTAINING PROTEIN"/>
    <property type="match status" value="1"/>
</dbReference>
<dbReference type="InterPro" id="IPR025836">
    <property type="entry name" value="Zn_knuckle_CX2CX4HX4C"/>
</dbReference>
<accession>A0ABM1QF15</accession>
<organism evidence="4 5">
    <name type="scientific">Camelina sativa</name>
    <name type="common">False flax</name>
    <name type="synonym">Myagrum sativum</name>
    <dbReference type="NCBI Taxonomy" id="90675"/>
    <lineage>
        <taxon>Eukaryota</taxon>
        <taxon>Viridiplantae</taxon>
        <taxon>Streptophyta</taxon>
        <taxon>Embryophyta</taxon>
        <taxon>Tracheophyta</taxon>
        <taxon>Spermatophyta</taxon>
        <taxon>Magnoliopsida</taxon>
        <taxon>eudicotyledons</taxon>
        <taxon>Gunneridae</taxon>
        <taxon>Pentapetalae</taxon>
        <taxon>rosids</taxon>
        <taxon>malvids</taxon>
        <taxon>Brassicales</taxon>
        <taxon>Brassicaceae</taxon>
        <taxon>Camelineae</taxon>
        <taxon>Camelina</taxon>
    </lineage>
</organism>
<evidence type="ECO:0000259" key="2">
    <source>
        <dbReference type="Pfam" id="PF14111"/>
    </source>
</evidence>
<gene>
    <name evidence="5" type="primary">LOC104710224</name>
</gene>
<reference evidence="4" key="1">
    <citation type="journal article" date="2014" name="Nat. Commun.">
        <title>The emerging biofuel crop Camelina sativa retains a highly undifferentiated hexaploid genome structure.</title>
        <authorList>
            <person name="Kagale S."/>
            <person name="Koh C."/>
            <person name="Nixon J."/>
            <person name="Bollina V."/>
            <person name="Clarke W.E."/>
            <person name="Tuteja R."/>
            <person name="Spillane C."/>
            <person name="Robinson S.J."/>
            <person name="Links M.G."/>
            <person name="Clarke C."/>
            <person name="Higgins E.E."/>
            <person name="Huebert T."/>
            <person name="Sharpe A.G."/>
            <person name="Parkin I.A."/>
        </authorList>
    </citation>
    <scope>NUCLEOTIDE SEQUENCE [LARGE SCALE GENOMIC DNA]</scope>
    <source>
        <strain evidence="4">cv. DH55</strain>
    </source>
</reference>
<name>A0ABM1QF15_CAMSA</name>
<dbReference type="InterPro" id="IPR040256">
    <property type="entry name" value="At4g02000-like"/>
</dbReference>
<feature type="compositionally biased region" description="Basic and acidic residues" evidence="1">
    <location>
        <begin position="357"/>
        <end position="373"/>
    </location>
</feature>
<dbReference type="PANTHER" id="PTHR31286">
    <property type="entry name" value="GLYCINE-RICH CELL WALL STRUCTURAL PROTEIN 1.8-LIKE"/>
    <property type="match status" value="1"/>
</dbReference>